<dbReference type="InterPro" id="IPR029063">
    <property type="entry name" value="SAM-dependent_MTases_sf"/>
</dbReference>
<evidence type="ECO:0000256" key="9">
    <source>
        <dbReference type="SAM" id="MobiDB-lite"/>
    </source>
</evidence>
<evidence type="ECO:0000256" key="7">
    <source>
        <dbReference type="ARBA" id="ARBA00048326"/>
    </source>
</evidence>
<dbReference type="CDD" id="cd02440">
    <property type="entry name" value="AdoMet_MTases"/>
    <property type="match status" value="1"/>
</dbReference>
<dbReference type="GO" id="GO:0052913">
    <property type="term" value="F:16S rRNA (guanine(966)-N(2))-methyltransferase activity"/>
    <property type="evidence" value="ECO:0007669"/>
    <property type="project" value="UniProtKB-EC"/>
</dbReference>
<dbReference type="InterPro" id="IPR004398">
    <property type="entry name" value="RNA_MeTrfase_RsmD"/>
</dbReference>
<dbReference type="InterPro" id="IPR002052">
    <property type="entry name" value="DNA_methylase_N6_adenine_CS"/>
</dbReference>
<evidence type="ECO:0000256" key="4">
    <source>
        <dbReference type="ARBA" id="ARBA00013682"/>
    </source>
</evidence>
<dbReference type="AlphaFoldDB" id="A0A135IB52"/>
<sequence length="211" mass="23232">MVRRNPKNPVKQSGGRGHQSSANTGGGSGFVRIISGKWRGRKLPVKNVEGLRPTTDRVKETVFNWLAADLYDAKCLDVFAGSGGLGLEALSRQAEHVTLLELDKGAAAQINLNLAALKADNATVKNVDALQFLGQPGQAFDVVFIDPPFRKDLLNDVIDKLENNGWLSANAIIYIEAEKEFGLPVVPNHWDMIKEKHAGQVSFRLYQREEK</sequence>
<keyword evidence="6 8" id="KW-0808">Transferase</keyword>
<dbReference type="Pfam" id="PF03602">
    <property type="entry name" value="Cons_hypoth95"/>
    <property type="match status" value="1"/>
</dbReference>
<dbReference type="Gene3D" id="3.40.50.150">
    <property type="entry name" value="Vaccinia Virus protein VP39"/>
    <property type="match status" value="1"/>
</dbReference>
<dbReference type="PANTHER" id="PTHR43542:SF1">
    <property type="entry name" value="METHYLTRANSFERASE"/>
    <property type="match status" value="1"/>
</dbReference>
<reference evidence="10 11" key="1">
    <citation type="submission" date="2015-11" db="EMBL/GenBank/DDBJ databases">
        <title>Genomic Taxonomy of the Vibrionaceae.</title>
        <authorList>
            <person name="Gomez-Gil B."/>
            <person name="Enciso-Ibarra J."/>
        </authorList>
    </citation>
    <scope>NUCLEOTIDE SEQUENCE [LARGE SCALE GENOMIC DNA]</scope>
    <source>
        <strain evidence="10 11">CAIM 912</strain>
    </source>
</reference>
<evidence type="ECO:0000313" key="10">
    <source>
        <dbReference type="EMBL" id="KXF82687.1"/>
    </source>
</evidence>
<evidence type="ECO:0000256" key="8">
    <source>
        <dbReference type="PIRNR" id="PIRNR004553"/>
    </source>
</evidence>
<dbReference type="EC" id="2.1.1.171" evidence="3 8"/>
<keyword evidence="8" id="KW-0698">rRNA processing</keyword>
<comment type="catalytic activity">
    <reaction evidence="7 8">
        <text>guanosine(966) in 16S rRNA + S-adenosyl-L-methionine = N(2)-methylguanosine(966) in 16S rRNA + S-adenosyl-L-homocysteine + H(+)</text>
        <dbReference type="Rhea" id="RHEA:23548"/>
        <dbReference type="Rhea" id="RHEA-COMP:10211"/>
        <dbReference type="Rhea" id="RHEA-COMP:10212"/>
        <dbReference type="ChEBI" id="CHEBI:15378"/>
        <dbReference type="ChEBI" id="CHEBI:57856"/>
        <dbReference type="ChEBI" id="CHEBI:59789"/>
        <dbReference type="ChEBI" id="CHEBI:74269"/>
        <dbReference type="ChEBI" id="CHEBI:74481"/>
        <dbReference type="EC" id="2.1.1.171"/>
    </reaction>
</comment>
<gene>
    <name evidence="10" type="ORF">ATN88_14460</name>
</gene>
<dbReference type="STRING" id="294935.ATN88_14460"/>
<comment type="similarity">
    <text evidence="2 8">Belongs to the methyltransferase superfamily. RsmD family.</text>
</comment>
<comment type="caution">
    <text evidence="10">The sequence shown here is derived from an EMBL/GenBank/DDBJ whole genome shotgun (WGS) entry which is preliminary data.</text>
</comment>
<dbReference type="NCBIfam" id="TIGR00095">
    <property type="entry name" value="16S rRNA (guanine(966)-N(2))-methyltransferase RsmD"/>
    <property type="match status" value="1"/>
</dbReference>
<keyword evidence="5 8" id="KW-0489">Methyltransferase</keyword>
<name>A0A135IB52_9GAMM</name>
<organism evidence="10 11">
    <name type="scientific">Enterovibrio coralii</name>
    <dbReference type="NCBI Taxonomy" id="294935"/>
    <lineage>
        <taxon>Bacteria</taxon>
        <taxon>Pseudomonadati</taxon>
        <taxon>Pseudomonadota</taxon>
        <taxon>Gammaproteobacteria</taxon>
        <taxon>Vibrionales</taxon>
        <taxon>Vibrionaceae</taxon>
        <taxon>Enterovibrio</taxon>
    </lineage>
</organism>
<proteinExistence type="inferred from homology"/>
<keyword evidence="11" id="KW-1185">Reference proteome</keyword>
<protein>
    <recommendedName>
        <fullName evidence="4 8">Ribosomal RNA small subunit methyltransferase D</fullName>
        <ecNumber evidence="3 8">2.1.1.171</ecNumber>
    </recommendedName>
</protein>
<dbReference type="EMBL" id="LNTY01000017">
    <property type="protein sequence ID" value="KXF82687.1"/>
    <property type="molecule type" value="Genomic_DNA"/>
</dbReference>
<dbReference type="Proteomes" id="UP000070529">
    <property type="component" value="Unassembled WGS sequence"/>
</dbReference>
<evidence type="ECO:0000256" key="5">
    <source>
        <dbReference type="ARBA" id="ARBA00022603"/>
    </source>
</evidence>
<comment type="function">
    <text evidence="1 8">Specifically methylates the guanine in position 966 of 16S rRNA in the assembled 30S particle.</text>
</comment>
<evidence type="ECO:0000256" key="2">
    <source>
        <dbReference type="ARBA" id="ARBA00005269"/>
    </source>
</evidence>
<keyword evidence="8" id="KW-0949">S-adenosyl-L-methionine</keyword>
<dbReference type="RefSeq" id="WP_067412523.1">
    <property type="nucleotide sequence ID" value="NZ_LNTY01000017.1"/>
</dbReference>
<dbReference type="PIRSF" id="PIRSF004553">
    <property type="entry name" value="CHP00095"/>
    <property type="match status" value="1"/>
</dbReference>
<dbReference type="OrthoDB" id="9803017at2"/>
<evidence type="ECO:0000256" key="6">
    <source>
        <dbReference type="ARBA" id="ARBA00022679"/>
    </source>
</evidence>
<dbReference type="PROSITE" id="PS00092">
    <property type="entry name" value="N6_MTASE"/>
    <property type="match status" value="1"/>
</dbReference>
<dbReference type="SUPFAM" id="SSF53335">
    <property type="entry name" value="S-adenosyl-L-methionine-dependent methyltransferases"/>
    <property type="match status" value="1"/>
</dbReference>
<feature type="region of interest" description="Disordered" evidence="9">
    <location>
        <begin position="1"/>
        <end position="30"/>
    </location>
</feature>
<evidence type="ECO:0000256" key="3">
    <source>
        <dbReference type="ARBA" id="ARBA00012141"/>
    </source>
</evidence>
<evidence type="ECO:0000256" key="1">
    <source>
        <dbReference type="ARBA" id="ARBA00002649"/>
    </source>
</evidence>
<accession>A0A135IB52</accession>
<dbReference type="GO" id="GO:0003676">
    <property type="term" value="F:nucleic acid binding"/>
    <property type="evidence" value="ECO:0007669"/>
    <property type="project" value="InterPro"/>
</dbReference>
<evidence type="ECO:0000313" key="11">
    <source>
        <dbReference type="Proteomes" id="UP000070529"/>
    </source>
</evidence>
<dbReference type="PANTHER" id="PTHR43542">
    <property type="entry name" value="METHYLTRANSFERASE"/>
    <property type="match status" value="1"/>
</dbReference>